<comment type="caution">
    <text evidence="16">The sequence shown here is derived from an EMBL/GenBank/DDBJ whole genome shotgun (WGS) entry which is preliminary data.</text>
</comment>
<evidence type="ECO:0000256" key="7">
    <source>
        <dbReference type="ARBA" id="ARBA00023136"/>
    </source>
</evidence>
<proteinExistence type="inferred from homology"/>
<dbReference type="Pfam" id="PF10256">
    <property type="entry name" value="Erf4"/>
    <property type="match status" value="1"/>
</dbReference>
<feature type="compositionally biased region" description="Low complexity" evidence="13">
    <location>
        <begin position="126"/>
        <end position="140"/>
    </location>
</feature>
<dbReference type="PROSITE" id="PS00027">
    <property type="entry name" value="HOMEOBOX_1"/>
    <property type="match status" value="1"/>
</dbReference>
<evidence type="ECO:0000259" key="15">
    <source>
        <dbReference type="PROSITE" id="PS50071"/>
    </source>
</evidence>
<keyword evidence="7 14" id="KW-0472">Membrane</keyword>
<accession>A0AAD3NC43</accession>
<evidence type="ECO:0000256" key="11">
    <source>
        <dbReference type="PROSITE-ProRule" id="PRU00108"/>
    </source>
</evidence>
<dbReference type="GO" id="GO:0005634">
    <property type="term" value="C:nucleus"/>
    <property type="evidence" value="ECO:0007669"/>
    <property type="project" value="UniProtKB-SubCell"/>
</dbReference>
<evidence type="ECO:0000256" key="3">
    <source>
        <dbReference type="ARBA" id="ARBA00010341"/>
    </source>
</evidence>
<feature type="compositionally biased region" description="Polar residues" evidence="13">
    <location>
        <begin position="167"/>
        <end position="178"/>
    </location>
</feature>
<comment type="similarity">
    <text evidence="3">Belongs to the Caudal homeobox family.</text>
</comment>
<evidence type="ECO:0000313" key="16">
    <source>
        <dbReference type="EMBL" id="GLD70333.1"/>
    </source>
</evidence>
<evidence type="ECO:0000256" key="1">
    <source>
        <dbReference type="ARBA" id="ARBA00004123"/>
    </source>
</evidence>
<dbReference type="PANTHER" id="PTHR13005">
    <property type="entry name" value="CYSTEINE-RICH HYDROPHOBIC DOMAIN PROTEIN BRAIN X-LINKED PROTEIN"/>
    <property type="match status" value="1"/>
</dbReference>
<sequence>MHPPGSAVLQPPPDSVNVTQLSPDRRRNSSYQWMSKTAQSSSTGKTRTKEKYRVVYTDHQRLELEKEFHFNRYITIRRKSELAVNLGLSERQVKIWFQNRRAKERKLIKKKMGQSDGSGGSVHSDPGSVSPLPVPGSLSPTDIHGSLYPPQGMNTLPSIRNIQQVTVTQGDGRSSQTPALRAPDRASVRGPVGDVMSVLLPNMADFDTIYELEDEEDEHVVSEEHLPRYCPEPVVMRGAGHITVFGLSNRFDTEFPSVLTGKVAPEEFKTSISRVNACLKKNLPVNVKWLLCGCLCCCCTVGCSLWPVICLNKRTRRSIQKLLEWENNRLYHKLGLHWKLSKRKCESSNMMEYVILIEFLPKYPIFRPD</sequence>
<evidence type="ECO:0000256" key="9">
    <source>
        <dbReference type="ARBA" id="ARBA00023163"/>
    </source>
</evidence>
<dbReference type="Pfam" id="PF00046">
    <property type="entry name" value="Homeodomain"/>
    <property type="match status" value="1"/>
</dbReference>
<dbReference type="SUPFAM" id="SSF46689">
    <property type="entry name" value="Homeodomain-like"/>
    <property type="match status" value="1"/>
</dbReference>
<keyword evidence="10 11" id="KW-0539">Nucleus</keyword>
<dbReference type="InterPro" id="IPR000047">
    <property type="entry name" value="HTH_motif"/>
</dbReference>
<dbReference type="PROSITE" id="PS50071">
    <property type="entry name" value="HOMEOBOX_2"/>
    <property type="match status" value="1"/>
</dbReference>
<dbReference type="PRINTS" id="PR00031">
    <property type="entry name" value="HTHREPRESSR"/>
</dbReference>
<dbReference type="PANTHER" id="PTHR13005:SF2">
    <property type="entry name" value="CYSTEINE-RICH HYDROPHOBIC DOMAIN-CONTAINING PROTEIN 1"/>
    <property type="match status" value="1"/>
</dbReference>
<evidence type="ECO:0000313" key="17">
    <source>
        <dbReference type="Proteomes" id="UP001279410"/>
    </source>
</evidence>
<dbReference type="Proteomes" id="UP001279410">
    <property type="component" value="Unassembled WGS sequence"/>
</dbReference>
<keyword evidence="17" id="KW-1185">Reference proteome</keyword>
<feature type="compositionally biased region" description="Polar residues" evidence="13">
    <location>
        <begin position="29"/>
        <end position="45"/>
    </location>
</feature>
<feature type="transmembrane region" description="Helical" evidence="14">
    <location>
        <begin position="287"/>
        <end position="311"/>
    </location>
</feature>
<dbReference type="AlphaFoldDB" id="A0AAD3NC43"/>
<protein>
    <submittedName>
        <fullName evidence="16">Cysteine-rich hydrophobic domain-containing protein 1</fullName>
    </submittedName>
</protein>
<evidence type="ECO:0000256" key="12">
    <source>
        <dbReference type="RuleBase" id="RU000682"/>
    </source>
</evidence>
<evidence type="ECO:0000256" key="2">
    <source>
        <dbReference type="ARBA" id="ARBA00004370"/>
    </source>
</evidence>
<keyword evidence="8 11" id="KW-0371">Homeobox</keyword>
<dbReference type="GO" id="GO:0016020">
    <property type="term" value="C:membrane"/>
    <property type="evidence" value="ECO:0007669"/>
    <property type="project" value="UniProtKB-SubCell"/>
</dbReference>
<feature type="region of interest" description="Disordered" evidence="13">
    <location>
        <begin position="167"/>
        <end position="187"/>
    </location>
</feature>
<evidence type="ECO:0000256" key="10">
    <source>
        <dbReference type="ARBA" id="ARBA00023242"/>
    </source>
</evidence>
<dbReference type="FunFam" id="1.10.10.60:FF:000089">
    <property type="entry name" value="Caudal type homeobox 4"/>
    <property type="match status" value="1"/>
</dbReference>
<evidence type="ECO:0000256" key="8">
    <source>
        <dbReference type="ARBA" id="ARBA00023155"/>
    </source>
</evidence>
<reference evidence="16" key="1">
    <citation type="submission" date="2022-08" db="EMBL/GenBank/DDBJ databases">
        <title>Genome sequencing of akame (Lates japonicus).</title>
        <authorList>
            <person name="Hashiguchi Y."/>
            <person name="Takahashi H."/>
        </authorList>
    </citation>
    <scope>NUCLEOTIDE SEQUENCE</scope>
    <source>
        <strain evidence="16">Kochi</strain>
    </source>
</reference>
<evidence type="ECO:0000256" key="6">
    <source>
        <dbReference type="ARBA" id="ARBA00023125"/>
    </source>
</evidence>
<dbReference type="SMART" id="SM00389">
    <property type="entry name" value="HOX"/>
    <property type="match status" value="1"/>
</dbReference>
<dbReference type="CDD" id="cd00086">
    <property type="entry name" value="homeodomain"/>
    <property type="match status" value="1"/>
</dbReference>
<dbReference type="Pfam" id="PF04731">
    <property type="entry name" value="Caudal_act"/>
    <property type="match status" value="1"/>
</dbReference>
<dbReference type="EMBL" id="BRZM01000373">
    <property type="protein sequence ID" value="GLD70333.1"/>
    <property type="molecule type" value="Genomic_DNA"/>
</dbReference>
<keyword evidence="14" id="KW-1133">Transmembrane helix</keyword>
<dbReference type="InterPro" id="IPR039735">
    <property type="entry name" value="CHIC1/2"/>
</dbReference>
<feature type="region of interest" description="Disordered" evidence="13">
    <location>
        <begin position="108"/>
        <end position="155"/>
    </location>
</feature>
<keyword evidence="6 11" id="KW-0238">DNA-binding</keyword>
<evidence type="ECO:0000256" key="5">
    <source>
        <dbReference type="ARBA" id="ARBA00023015"/>
    </source>
</evidence>
<evidence type="ECO:0000256" key="13">
    <source>
        <dbReference type="SAM" id="MobiDB-lite"/>
    </source>
</evidence>
<gene>
    <name evidence="16" type="ORF">AKAME5_002165000</name>
</gene>
<comment type="subcellular location">
    <subcellularLocation>
        <location evidence="2">Membrane</location>
    </subcellularLocation>
    <subcellularLocation>
        <location evidence="1 11 12">Nucleus</location>
    </subcellularLocation>
</comment>
<keyword evidence="9" id="KW-0804">Transcription</keyword>
<dbReference type="Gene3D" id="1.10.10.60">
    <property type="entry name" value="Homeodomain-like"/>
    <property type="match status" value="1"/>
</dbReference>
<organism evidence="16 17">
    <name type="scientific">Lates japonicus</name>
    <name type="common">Japanese lates</name>
    <dbReference type="NCBI Taxonomy" id="270547"/>
    <lineage>
        <taxon>Eukaryota</taxon>
        <taxon>Metazoa</taxon>
        <taxon>Chordata</taxon>
        <taxon>Craniata</taxon>
        <taxon>Vertebrata</taxon>
        <taxon>Euteleostomi</taxon>
        <taxon>Actinopterygii</taxon>
        <taxon>Neopterygii</taxon>
        <taxon>Teleostei</taxon>
        <taxon>Neoteleostei</taxon>
        <taxon>Acanthomorphata</taxon>
        <taxon>Carangaria</taxon>
        <taxon>Carangaria incertae sedis</taxon>
        <taxon>Centropomidae</taxon>
        <taxon>Lates</taxon>
    </lineage>
</organism>
<feature type="DNA-binding region" description="Homeobox" evidence="11">
    <location>
        <begin position="49"/>
        <end position="108"/>
    </location>
</feature>
<feature type="region of interest" description="Disordered" evidence="13">
    <location>
        <begin position="1"/>
        <end position="48"/>
    </location>
</feature>
<dbReference type="InterPro" id="IPR019383">
    <property type="entry name" value="Golgin_A_7/ERF4"/>
</dbReference>
<evidence type="ECO:0000256" key="14">
    <source>
        <dbReference type="SAM" id="Phobius"/>
    </source>
</evidence>
<dbReference type="GO" id="GO:0003677">
    <property type="term" value="F:DNA binding"/>
    <property type="evidence" value="ECO:0007669"/>
    <property type="project" value="UniProtKB-UniRule"/>
</dbReference>
<keyword evidence="5" id="KW-0805">Transcription regulation</keyword>
<keyword evidence="14" id="KW-0812">Transmembrane</keyword>
<evidence type="ECO:0000256" key="4">
    <source>
        <dbReference type="ARBA" id="ARBA00022473"/>
    </source>
</evidence>
<dbReference type="InterPro" id="IPR009057">
    <property type="entry name" value="Homeodomain-like_sf"/>
</dbReference>
<name>A0AAD3NC43_LATJO</name>
<dbReference type="GO" id="GO:0000981">
    <property type="term" value="F:DNA-binding transcription factor activity, RNA polymerase II-specific"/>
    <property type="evidence" value="ECO:0007669"/>
    <property type="project" value="InterPro"/>
</dbReference>
<feature type="domain" description="Homeobox" evidence="15">
    <location>
        <begin position="47"/>
        <end position="107"/>
    </location>
</feature>
<dbReference type="InterPro" id="IPR006820">
    <property type="entry name" value="Caudal_activation_dom"/>
</dbReference>
<dbReference type="InterPro" id="IPR017970">
    <property type="entry name" value="Homeobox_CS"/>
</dbReference>
<keyword evidence="4" id="KW-0217">Developmental protein</keyword>
<dbReference type="InterPro" id="IPR020479">
    <property type="entry name" value="HD_metazoa"/>
</dbReference>
<dbReference type="PRINTS" id="PR00024">
    <property type="entry name" value="HOMEOBOX"/>
</dbReference>
<dbReference type="InterPro" id="IPR001356">
    <property type="entry name" value="HD"/>
</dbReference>